<comment type="caution">
    <text evidence="1">The sequence shown here is derived from an EMBL/GenBank/DDBJ whole genome shotgun (WGS) entry which is preliminary data.</text>
</comment>
<protein>
    <submittedName>
        <fullName evidence="1">Uncharacterized protein</fullName>
    </submittedName>
</protein>
<evidence type="ECO:0000313" key="1">
    <source>
        <dbReference type="EMBL" id="KAI8552984.1"/>
    </source>
</evidence>
<sequence length="193" mass="21739">MAKQVMKTHDIIFASRPHDIVTRIVSYDSTNLTFAPYGPYWRQLPKICVTELLSHQRVLSFQTIKHKEASKLVKSIVLDAGLAVNLSQKLYSSAFEITSRAALGKRFKDQEAFISIVKEALKLAGGFNVANFYPSMEWLYNVNGLRSKLEKIHEEADRIMGIMVNEHIMHKASVKGITSGTSHLEQEGGYARV</sequence>
<gene>
    <name evidence="1" type="ORF">RHMOL_Rhmol06G0309900</name>
</gene>
<evidence type="ECO:0000313" key="2">
    <source>
        <dbReference type="Proteomes" id="UP001062846"/>
    </source>
</evidence>
<dbReference type="Proteomes" id="UP001062846">
    <property type="component" value="Chromosome 6"/>
</dbReference>
<organism evidence="1 2">
    <name type="scientific">Rhododendron molle</name>
    <name type="common">Chinese azalea</name>
    <name type="synonym">Azalea mollis</name>
    <dbReference type="NCBI Taxonomy" id="49168"/>
    <lineage>
        <taxon>Eukaryota</taxon>
        <taxon>Viridiplantae</taxon>
        <taxon>Streptophyta</taxon>
        <taxon>Embryophyta</taxon>
        <taxon>Tracheophyta</taxon>
        <taxon>Spermatophyta</taxon>
        <taxon>Magnoliopsida</taxon>
        <taxon>eudicotyledons</taxon>
        <taxon>Gunneridae</taxon>
        <taxon>Pentapetalae</taxon>
        <taxon>asterids</taxon>
        <taxon>Ericales</taxon>
        <taxon>Ericaceae</taxon>
        <taxon>Ericoideae</taxon>
        <taxon>Rhodoreae</taxon>
        <taxon>Rhododendron</taxon>
    </lineage>
</organism>
<reference evidence="1" key="1">
    <citation type="submission" date="2022-02" db="EMBL/GenBank/DDBJ databases">
        <title>Plant Genome Project.</title>
        <authorList>
            <person name="Zhang R.-G."/>
        </authorList>
    </citation>
    <scope>NUCLEOTIDE SEQUENCE</scope>
    <source>
        <strain evidence="1">AT1</strain>
    </source>
</reference>
<accession>A0ACC0NJJ7</accession>
<keyword evidence="2" id="KW-1185">Reference proteome</keyword>
<name>A0ACC0NJJ7_RHOML</name>
<proteinExistence type="predicted"/>
<dbReference type="EMBL" id="CM046393">
    <property type="protein sequence ID" value="KAI8552984.1"/>
    <property type="molecule type" value="Genomic_DNA"/>
</dbReference>